<proteinExistence type="predicted"/>
<evidence type="ECO:0000313" key="1">
    <source>
        <dbReference type="EMBL" id="KAK8758696.1"/>
    </source>
</evidence>
<organism evidence="1 2">
    <name type="scientific">Amblyomma americanum</name>
    <name type="common">Lone star tick</name>
    <dbReference type="NCBI Taxonomy" id="6943"/>
    <lineage>
        <taxon>Eukaryota</taxon>
        <taxon>Metazoa</taxon>
        <taxon>Ecdysozoa</taxon>
        <taxon>Arthropoda</taxon>
        <taxon>Chelicerata</taxon>
        <taxon>Arachnida</taxon>
        <taxon>Acari</taxon>
        <taxon>Parasitiformes</taxon>
        <taxon>Ixodida</taxon>
        <taxon>Ixodoidea</taxon>
        <taxon>Ixodidae</taxon>
        <taxon>Amblyomminae</taxon>
        <taxon>Amblyomma</taxon>
    </lineage>
</organism>
<dbReference type="AlphaFoldDB" id="A0AAQ4D8A6"/>
<comment type="caution">
    <text evidence="1">The sequence shown here is derived from an EMBL/GenBank/DDBJ whole genome shotgun (WGS) entry which is preliminary data.</text>
</comment>
<evidence type="ECO:0000313" key="2">
    <source>
        <dbReference type="Proteomes" id="UP001321473"/>
    </source>
</evidence>
<protein>
    <submittedName>
        <fullName evidence="1">Uncharacterized protein</fullName>
    </submittedName>
</protein>
<reference evidence="1 2" key="1">
    <citation type="journal article" date="2023" name="Arcadia Sci">
        <title>De novo assembly of a long-read Amblyomma americanum tick genome.</title>
        <authorList>
            <person name="Chou S."/>
            <person name="Poskanzer K.E."/>
            <person name="Rollins M."/>
            <person name="Thuy-Boun P.S."/>
        </authorList>
    </citation>
    <scope>NUCLEOTIDE SEQUENCE [LARGE SCALE GENOMIC DNA]</scope>
    <source>
        <strain evidence="1">F_SG_1</strain>
        <tissue evidence="1">Salivary glands</tissue>
    </source>
</reference>
<accession>A0AAQ4D8A6</accession>
<gene>
    <name evidence="1" type="ORF">V5799_003671</name>
</gene>
<sequence length="96" mass="10814">MNATLASEWSRVRFKLGTEARTDWTNFIREVVAKDLLQRPRMGGPGEEVQVDESLFRGRRKANRGRLMVGDGVPGRFNGNYGGVEDCGPWVVGLYR</sequence>
<dbReference type="EMBL" id="JARKHS020033795">
    <property type="protein sequence ID" value="KAK8758696.1"/>
    <property type="molecule type" value="Genomic_DNA"/>
</dbReference>
<name>A0AAQ4D8A6_AMBAM</name>
<feature type="non-terminal residue" evidence="1">
    <location>
        <position position="96"/>
    </location>
</feature>
<dbReference type="Proteomes" id="UP001321473">
    <property type="component" value="Unassembled WGS sequence"/>
</dbReference>
<keyword evidence="2" id="KW-1185">Reference proteome</keyword>